<feature type="compositionally biased region" description="Basic and acidic residues" evidence="1">
    <location>
        <begin position="118"/>
        <end position="150"/>
    </location>
</feature>
<protein>
    <recommendedName>
        <fullName evidence="4">Succinate dehydrogenase assembly factor 4, mitochondrial</fullName>
    </recommendedName>
</protein>
<reference evidence="2" key="2">
    <citation type="submission" date="2023-06" db="EMBL/GenBank/DDBJ databases">
        <authorList>
            <consortium name="Lawrence Berkeley National Laboratory"/>
            <person name="Mondo S.J."/>
            <person name="Hensen N."/>
            <person name="Bonometti L."/>
            <person name="Westerberg I."/>
            <person name="Brannstrom I.O."/>
            <person name="Guillou S."/>
            <person name="Cros-Aarteil S."/>
            <person name="Calhoun S."/>
            <person name="Haridas S."/>
            <person name="Kuo A."/>
            <person name="Pangilinan J."/>
            <person name="Riley R."/>
            <person name="Labutti K."/>
            <person name="Andreopoulos B."/>
            <person name="Lipzen A."/>
            <person name="Chen C."/>
            <person name="Yanf M."/>
            <person name="Daum C."/>
            <person name="Ng V."/>
            <person name="Clum A."/>
            <person name="Steindorff A."/>
            <person name="Ohm R."/>
            <person name="Martin F."/>
            <person name="Silar P."/>
            <person name="Natvig D."/>
            <person name="Lalanne C."/>
            <person name="Gautier V."/>
            <person name="Ament-Velasquez S.L."/>
            <person name="Kruys A."/>
            <person name="Hutchinson M.I."/>
            <person name="Powell A.J."/>
            <person name="Barry K."/>
            <person name="Miller A.N."/>
            <person name="Grigoriev I.V."/>
            <person name="Debuchy R."/>
            <person name="Gladieux P."/>
            <person name="Thoren M.H."/>
            <person name="Johannesson H."/>
        </authorList>
    </citation>
    <scope>NUCLEOTIDE SEQUENCE</scope>
    <source>
        <strain evidence="2">PSN324</strain>
    </source>
</reference>
<accession>A0AAV9HZT1</accession>
<sequence>MNRFSTRSLGPLLASTRRLPARTAAPLHTTALRYSSAGSGYGPEQPLPEEKASASSGGSRSKEAVETGKSPTAGVLPDTLAGGDARGRTGGGKPLSSSHHPPAQPKISNASVPGSKPDLTKEQQEEVDAHNKEFEAKHGRAAPAEDDKVNKSFWSGTGDRQIKGTGDRKVDEN</sequence>
<evidence type="ECO:0000256" key="1">
    <source>
        <dbReference type="SAM" id="MobiDB-lite"/>
    </source>
</evidence>
<evidence type="ECO:0000313" key="2">
    <source>
        <dbReference type="EMBL" id="KAK4466226.1"/>
    </source>
</evidence>
<organism evidence="2 3">
    <name type="scientific">Cladorrhinum samala</name>
    <dbReference type="NCBI Taxonomy" id="585594"/>
    <lineage>
        <taxon>Eukaryota</taxon>
        <taxon>Fungi</taxon>
        <taxon>Dikarya</taxon>
        <taxon>Ascomycota</taxon>
        <taxon>Pezizomycotina</taxon>
        <taxon>Sordariomycetes</taxon>
        <taxon>Sordariomycetidae</taxon>
        <taxon>Sordariales</taxon>
        <taxon>Podosporaceae</taxon>
        <taxon>Cladorrhinum</taxon>
    </lineage>
</organism>
<dbReference type="AlphaFoldDB" id="A0AAV9HZT1"/>
<evidence type="ECO:0008006" key="4">
    <source>
        <dbReference type="Google" id="ProtNLM"/>
    </source>
</evidence>
<proteinExistence type="predicted"/>
<reference evidence="2" key="1">
    <citation type="journal article" date="2023" name="Mol. Phylogenet. Evol.">
        <title>Genome-scale phylogeny and comparative genomics of the fungal order Sordariales.</title>
        <authorList>
            <person name="Hensen N."/>
            <person name="Bonometti L."/>
            <person name="Westerberg I."/>
            <person name="Brannstrom I.O."/>
            <person name="Guillou S."/>
            <person name="Cros-Aarteil S."/>
            <person name="Calhoun S."/>
            <person name="Haridas S."/>
            <person name="Kuo A."/>
            <person name="Mondo S."/>
            <person name="Pangilinan J."/>
            <person name="Riley R."/>
            <person name="LaButti K."/>
            <person name="Andreopoulos B."/>
            <person name="Lipzen A."/>
            <person name="Chen C."/>
            <person name="Yan M."/>
            <person name="Daum C."/>
            <person name="Ng V."/>
            <person name="Clum A."/>
            <person name="Steindorff A."/>
            <person name="Ohm R.A."/>
            <person name="Martin F."/>
            <person name="Silar P."/>
            <person name="Natvig D.O."/>
            <person name="Lalanne C."/>
            <person name="Gautier V."/>
            <person name="Ament-Velasquez S.L."/>
            <person name="Kruys A."/>
            <person name="Hutchinson M.I."/>
            <person name="Powell A.J."/>
            <person name="Barry K."/>
            <person name="Miller A.N."/>
            <person name="Grigoriev I.V."/>
            <person name="Debuchy R."/>
            <person name="Gladieux P."/>
            <person name="Hiltunen Thoren M."/>
            <person name="Johannesson H."/>
        </authorList>
    </citation>
    <scope>NUCLEOTIDE SEQUENCE</scope>
    <source>
        <strain evidence="2">PSN324</strain>
    </source>
</reference>
<keyword evidence="3" id="KW-1185">Reference proteome</keyword>
<name>A0AAV9HZT1_9PEZI</name>
<comment type="caution">
    <text evidence="2">The sequence shown here is derived from an EMBL/GenBank/DDBJ whole genome shotgun (WGS) entry which is preliminary data.</text>
</comment>
<gene>
    <name evidence="2" type="ORF">QBC42DRAFT_259728</name>
</gene>
<feature type="region of interest" description="Disordered" evidence="1">
    <location>
        <begin position="1"/>
        <end position="173"/>
    </location>
</feature>
<dbReference type="Proteomes" id="UP001321749">
    <property type="component" value="Unassembled WGS sequence"/>
</dbReference>
<feature type="compositionally biased region" description="Basic and acidic residues" evidence="1">
    <location>
        <begin position="160"/>
        <end position="173"/>
    </location>
</feature>
<dbReference type="EMBL" id="MU864933">
    <property type="protein sequence ID" value="KAK4466226.1"/>
    <property type="molecule type" value="Genomic_DNA"/>
</dbReference>
<evidence type="ECO:0000313" key="3">
    <source>
        <dbReference type="Proteomes" id="UP001321749"/>
    </source>
</evidence>